<protein>
    <submittedName>
        <fullName evidence="1">Uncharacterized protein</fullName>
    </submittedName>
</protein>
<reference evidence="1 2" key="1">
    <citation type="submission" date="2019-01" db="EMBL/GenBank/DDBJ databases">
        <title>Draft genome sequences of three monokaryotic isolates of the white-rot basidiomycete fungus Dichomitus squalens.</title>
        <authorList>
            <consortium name="DOE Joint Genome Institute"/>
            <person name="Lopez S.C."/>
            <person name="Andreopoulos B."/>
            <person name="Pangilinan J."/>
            <person name="Lipzen A."/>
            <person name="Riley R."/>
            <person name="Ahrendt S."/>
            <person name="Ng V."/>
            <person name="Barry K."/>
            <person name="Daum C."/>
            <person name="Grigoriev I.V."/>
            <person name="Hilden K.S."/>
            <person name="Makela M.R."/>
            <person name="de Vries R.P."/>
        </authorList>
    </citation>
    <scope>NUCLEOTIDE SEQUENCE [LARGE SCALE GENOMIC DNA]</scope>
    <source>
        <strain evidence="1 2">CBS 464.89</strain>
    </source>
</reference>
<proteinExistence type="predicted"/>
<evidence type="ECO:0000313" key="1">
    <source>
        <dbReference type="EMBL" id="TBU51555.1"/>
    </source>
</evidence>
<dbReference type="AlphaFoldDB" id="A0A4Q9NDA6"/>
<accession>A0A4Q9NDA6</accession>
<name>A0A4Q9NDA6_9APHY</name>
<dbReference type="EMBL" id="ML145308">
    <property type="protein sequence ID" value="TBU51555.1"/>
    <property type="molecule type" value="Genomic_DNA"/>
</dbReference>
<sequence>MNRRYIGSLEPYLGDYLIVWDSACGSDCREDNFPAPHLGDGTISINYAKPSAWVKEQEPPVPSARPLLYTPPKENAVITVRDPYLGLSHGRTSTTVKPAAFSVRRRSLPLSDTSSGWSGDSDTLVKYALKATSRENHWPNGSCFWRFDWKRRAPTLGYRTEGMDMTTDEGHALSFTDAVDDHGFPFAIIELRGTEDVGCIVVLAKKQTSTHARKYLSLTEKMRLGMHDVRCRGKGDFEDNLRESLRRASKEYVPRKPFGPVSV</sequence>
<dbReference type="Proteomes" id="UP000292082">
    <property type="component" value="Unassembled WGS sequence"/>
</dbReference>
<organism evidence="1 2">
    <name type="scientific">Dichomitus squalens</name>
    <dbReference type="NCBI Taxonomy" id="114155"/>
    <lineage>
        <taxon>Eukaryota</taxon>
        <taxon>Fungi</taxon>
        <taxon>Dikarya</taxon>
        <taxon>Basidiomycota</taxon>
        <taxon>Agaricomycotina</taxon>
        <taxon>Agaricomycetes</taxon>
        <taxon>Polyporales</taxon>
        <taxon>Polyporaceae</taxon>
        <taxon>Dichomitus</taxon>
    </lineage>
</organism>
<keyword evidence="2" id="KW-1185">Reference proteome</keyword>
<evidence type="ECO:0000313" key="2">
    <source>
        <dbReference type="Proteomes" id="UP000292082"/>
    </source>
</evidence>
<gene>
    <name evidence="1" type="ORF">BD310DRAFT_1005068</name>
</gene>